<dbReference type="Pfam" id="PF24838">
    <property type="entry name" value="8xMP"/>
    <property type="match status" value="1"/>
</dbReference>
<dbReference type="Proteomes" id="UP000823638">
    <property type="component" value="Unassembled WGS sequence"/>
</dbReference>
<feature type="transmembrane region" description="Helical" evidence="1">
    <location>
        <begin position="67"/>
        <end position="88"/>
    </location>
</feature>
<reference evidence="2" key="2">
    <citation type="journal article" date="2021" name="PeerJ">
        <title>Extensive microbial diversity within the chicken gut microbiome revealed by metagenomics and culture.</title>
        <authorList>
            <person name="Gilroy R."/>
            <person name="Ravi A."/>
            <person name="Getino M."/>
            <person name="Pursley I."/>
            <person name="Horton D.L."/>
            <person name="Alikhan N.F."/>
            <person name="Baker D."/>
            <person name="Gharbi K."/>
            <person name="Hall N."/>
            <person name="Watson M."/>
            <person name="Adriaenssens E.M."/>
            <person name="Foster-Nyarko E."/>
            <person name="Jarju S."/>
            <person name="Secka A."/>
            <person name="Antonio M."/>
            <person name="Oren A."/>
            <person name="Chaudhuri R.R."/>
            <person name="La Ragione R."/>
            <person name="Hildebrand F."/>
            <person name="Pallen M.J."/>
        </authorList>
    </citation>
    <scope>NUCLEOTIDE SEQUENCE</scope>
    <source>
        <strain evidence="2">10532</strain>
    </source>
</reference>
<reference evidence="2" key="1">
    <citation type="submission" date="2020-10" db="EMBL/GenBank/DDBJ databases">
        <authorList>
            <person name="Gilroy R."/>
        </authorList>
    </citation>
    <scope>NUCLEOTIDE SEQUENCE</scope>
    <source>
        <strain evidence="2">10532</strain>
    </source>
</reference>
<gene>
    <name evidence="2" type="ORF">IAA81_04770</name>
</gene>
<feature type="transmembrane region" description="Helical" evidence="1">
    <location>
        <begin position="222"/>
        <end position="243"/>
    </location>
</feature>
<dbReference type="AlphaFoldDB" id="A0A9D9HPF1"/>
<accession>A0A9D9HPF1</accession>
<feature type="transmembrane region" description="Helical" evidence="1">
    <location>
        <begin position="108"/>
        <end position="131"/>
    </location>
</feature>
<protein>
    <submittedName>
        <fullName evidence="2">Uncharacterized protein</fullName>
    </submittedName>
</protein>
<keyword evidence="1" id="KW-1133">Transmembrane helix</keyword>
<dbReference type="InterPro" id="IPR056918">
    <property type="entry name" value="8xMP"/>
</dbReference>
<evidence type="ECO:0000313" key="2">
    <source>
        <dbReference type="EMBL" id="MBO8457525.1"/>
    </source>
</evidence>
<dbReference type="EMBL" id="JADIMM010000068">
    <property type="protein sequence ID" value="MBO8457525.1"/>
    <property type="molecule type" value="Genomic_DNA"/>
</dbReference>
<evidence type="ECO:0000313" key="3">
    <source>
        <dbReference type="Proteomes" id="UP000823638"/>
    </source>
</evidence>
<organism evidence="2 3">
    <name type="scientific">Candidatus Gallitreponema excrementavium</name>
    <dbReference type="NCBI Taxonomy" id="2840840"/>
    <lineage>
        <taxon>Bacteria</taxon>
        <taxon>Pseudomonadati</taxon>
        <taxon>Spirochaetota</taxon>
        <taxon>Spirochaetia</taxon>
        <taxon>Spirochaetales</taxon>
        <taxon>Candidatus Gallitreponema</taxon>
    </lineage>
</organism>
<keyword evidence="1" id="KW-0812">Transmembrane</keyword>
<keyword evidence="1" id="KW-0472">Membrane</keyword>
<proteinExistence type="predicted"/>
<comment type="caution">
    <text evidence="2">The sequence shown here is derived from an EMBL/GenBank/DDBJ whole genome shotgun (WGS) entry which is preliminary data.</text>
</comment>
<evidence type="ECO:0000256" key="1">
    <source>
        <dbReference type="SAM" id="Phobius"/>
    </source>
</evidence>
<feature type="transmembrane region" description="Helical" evidence="1">
    <location>
        <begin position="186"/>
        <end position="210"/>
    </location>
</feature>
<name>A0A9D9HPF1_9SPIR</name>
<sequence>MCSKDFDKSNIEKCTYEELIGIDKISRKDKTQEESSDCVDYEVLKNAFDFANSCRDKEIDRFWSRGLYFWGFMVASFTAYFVTFSNIIPRKSEDYIDLSFEQFLLIPFMGKLILFIISFVIFIFCLSWLFVHKGSKYWQENWEEHIYQLEKNYMGRIYGTHLDTEKNNFSRCPCSVKGYDYSVSKISLLCSLLLAVLSFCLCLFHSFLMIDCLIVCIKENKECLKCVITLFIVILAIFFLGFYRCNIKGNSGTCKKNGVFYKVGEKVWVSNAHNESPTSETKR</sequence>